<keyword evidence="3" id="KW-0694">RNA-binding</keyword>
<dbReference type="Gene3D" id="3.30.2350.10">
    <property type="entry name" value="Pseudouridine synthase"/>
    <property type="match status" value="1"/>
</dbReference>
<dbReference type="NCBIfam" id="TIGR00093">
    <property type="entry name" value="pseudouridine synthase"/>
    <property type="match status" value="1"/>
</dbReference>
<dbReference type="Gene3D" id="3.10.290.10">
    <property type="entry name" value="RNA-binding S4 domain"/>
    <property type="match status" value="1"/>
</dbReference>
<dbReference type="EC" id="5.4.99.-" evidence="4"/>
<dbReference type="Pfam" id="PF00849">
    <property type="entry name" value="PseudoU_synth_2"/>
    <property type="match status" value="1"/>
</dbReference>
<feature type="domain" description="RNA-binding S4" evidence="5">
    <location>
        <begin position="1"/>
        <end position="61"/>
    </location>
</feature>
<evidence type="ECO:0000256" key="2">
    <source>
        <dbReference type="ARBA" id="ARBA00023235"/>
    </source>
</evidence>
<evidence type="ECO:0000313" key="6">
    <source>
        <dbReference type="EMBL" id="MDJ1128928.1"/>
    </source>
</evidence>
<accession>A0ABT6ZIP8</accession>
<evidence type="ECO:0000256" key="3">
    <source>
        <dbReference type="PROSITE-ProRule" id="PRU00182"/>
    </source>
</evidence>
<dbReference type="CDD" id="cd02870">
    <property type="entry name" value="PseudoU_synth_RsuA_like"/>
    <property type="match status" value="1"/>
</dbReference>
<dbReference type="GO" id="GO:0016853">
    <property type="term" value="F:isomerase activity"/>
    <property type="evidence" value="ECO:0007669"/>
    <property type="project" value="UniProtKB-KW"/>
</dbReference>
<dbReference type="PROSITE" id="PS01149">
    <property type="entry name" value="PSI_RSU"/>
    <property type="match status" value="1"/>
</dbReference>
<dbReference type="Proteomes" id="UP001431693">
    <property type="component" value="Unassembled WGS sequence"/>
</dbReference>
<dbReference type="SMART" id="SM00363">
    <property type="entry name" value="S4"/>
    <property type="match status" value="1"/>
</dbReference>
<dbReference type="SUPFAM" id="SSF55120">
    <property type="entry name" value="Pseudouridine synthase"/>
    <property type="match status" value="1"/>
</dbReference>
<dbReference type="EMBL" id="JASJEX010000001">
    <property type="protein sequence ID" value="MDJ1128928.1"/>
    <property type="molecule type" value="Genomic_DNA"/>
</dbReference>
<dbReference type="InterPro" id="IPR020103">
    <property type="entry name" value="PsdUridine_synth_cat_dom_sf"/>
</dbReference>
<evidence type="ECO:0000256" key="4">
    <source>
        <dbReference type="RuleBase" id="RU003887"/>
    </source>
</evidence>
<organism evidence="6 7">
    <name type="scientific">Kribbibacterium absianum</name>
    <dbReference type="NCBI Taxonomy" id="3044210"/>
    <lineage>
        <taxon>Bacteria</taxon>
        <taxon>Bacillati</taxon>
        <taxon>Actinomycetota</taxon>
        <taxon>Coriobacteriia</taxon>
        <taxon>Coriobacteriales</taxon>
        <taxon>Kribbibacteriaceae</taxon>
        <taxon>Kribbibacterium</taxon>
    </lineage>
</organism>
<reference evidence="6" key="1">
    <citation type="submission" date="2023-05" db="EMBL/GenBank/DDBJ databases">
        <title>[olsenella] sp. nov., isolated from a pig farm feces dump.</title>
        <authorList>
            <person name="Chang Y.-H."/>
        </authorList>
    </citation>
    <scope>NUCLEOTIDE SEQUENCE</scope>
    <source>
        <strain evidence="6">YH-ols2217</strain>
    </source>
</reference>
<comment type="similarity">
    <text evidence="1 4">Belongs to the pseudouridine synthase RsuA family.</text>
</comment>
<proteinExistence type="inferred from homology"/>
<keyword evidence="7" id="KW-1185">Reference proteome</keyword>
<dbReference type="SUPFAM" id="SSF55174">
    <property type="entry name" value="Alpha-L RNA-binding motif"/>
    <property type="match status" value="1"/>
</dbReference>
<protein>
    <recommendedName>
        <fullName evidence="4">Pseudouridine synthase</fullName>
        <ecNumber evidence="4">5.4.99.-</ecNumber>
    </recommendedName>
</protein>
<dbReference type="PANTHER" id="PTHR47683:SF2">
    <property type="entry name" value="RNA-BINDING S4 DOMAIN-CONTAINING PROTEIN"/>
    <property type="match status" value="1"/>
</dbReference>
<dbReference type="PROSITE" id="PS50889">
    <property type="entry name" value="S4"/>
    <property type="match status" value="1"/>
</dbReference>
<dbReference type="InterPro" id="IPR002942">
    <property type="entry name" value="S4_RNA-bd"/>
</dbReference>
<dbReference type="InterPro" id="IPR050343">
    <property type="entry name" value="RsuA_PseudoU_synthase"/>
</dbReference>
<evidence type="ECO:0000313" key="7">
    <source>
        <dbReference type="Proteomes" id="UP001431693"/>
    </source>
</evidence>
<evidence type="ECO:0000259" key="5">
    <source>
        <dbReference type="SMART" id="SM00363"/>
    </source>
</evidence>
<gene>
    <name evidence="6" type="ORF">QJ043_02370</name>
</gene>
<evidence type="ECO:0000256" key="1">
    <source>
        <dbReference type="ARBA" id="ARBA00008348"/>
    </source>
</evidence>
<dbReference type="InterPro" id="IPR000748">
    <property type="entry name" value="PsdUridine_synth_RsuA/RluB/E/F"/>
</dbReference>
<dbReference type="PANTHER" id="PTHR47683">
    <property type="entry name" value="PSEUDOURIDINE SYNTHASE FAMILY PROTEIN-RELATED"/>
    <property type="match status" value="1"/>
</dbReference>
<keyword evidence="2 4" id="KW-0413">Isomerase</keyword>
<sequence>MRLQKFLARAGVASRRGSENLMTAGRVTVNGQTVTQLGAKVDPSADVVAVDGRPVAWPSAPFSCLLYKPAGVLTTMDDPYGRRTVASLVPTDEHPGLFPVGRLDQDTTGLLLFTTDGELAQRLLHPRYEKEKRYTALVEGRTSDAELQPLRSGALLDDGPCAPARCSVLKPGSARARAVAPNGVPYTESVVELAVHEGRKHIVKRMLASIGHPVVRLHRHGFGPLELSGLEPGRWRELTDAEGRALREATGLDGGARGKDTR</sequence>
<dbReference type="InterPro" id="IPR018496">
    <property type="entry name" value="PsdUridine_synth_RsuA/RluB_CS"/>
</dbReference>
<dbReference type="CDD" id="cd00165">
    <property type="entry name" value="S4"/>
    <property type="match status" value="1"/>
</dbReference>
<dbReference type="Pfam" id="PF01479">
    <property type="entry name" value="S4"/>
    <property type="match status" value="1"/>
</dbReference>
<name>A0ABT6ZIP8_9ACTN</name>
<comment type="caution">
    <text evidence="6">The sequence shown here is derived from an EMBL/GenBank/DDBJ whole genome shotgun (WGS) entry which is preliminary data.</text>
</comment>
<dbReference type="InterPro" id="IPR036986">
    <property type="entry name" value="S4_RNA-bd_sf"/>
</dbReference>
<dbReference type="InterPro" id="IPR006145">
    <property type="entry name" value="PsdUridine_synth_RsuA/RluA"/>
</dbReference>